<dbReference type="InterPro" id="IPR004089">
    <property type="entry name" value="MCPsignal_dom"/>
</dbReference>
<evidence type="ECO:0000256" key="7">
    <source>
        <dbReference type="ARBA" id="ARBA00023224"/>
    </source>
</evidence>
<keyword evidence="7 9" id="KW-0807">Transducer</keyword>
<dbReference type="STRING" id="907348.TresaDRAFT_2096"/>
<dbReference type="OrthoDB" id="344090at2"/>
<evidence type="ECO:0000313" key="13">
    <source>
        <dbReference type="EMBL" id="EIC02454.1"/>
    </source>
</evidence>
<organism evidence="13 14">
    <name type="scientific">Treponema saccharophilum DSM 2985</name>
    <dbReference type="NCBI Taxonomy" id="907348"/>
    <lineage>
        <taxon>Bacteria</taxon>
        <taxon>Pseudomonadati</taxon>
        <taxon>Spirochaetota</taxon>
        <taxon>Spirochaetia</taxon>
        <taxon>Spirochaetales</taxon>
        <taxon>Treponemataceae</taxon>
        <taxon>Treponema</taxon>
    </lineage>
</organism>
<dbReference type="PROSITE" id="PS50111">
    <property type="entry name" value="CHEMOTAXIS_TRANSDUC_2"/>
    <property type="match status" value="1"/>
</dbReference>
<feature type="domain" description="Methyl-accepting transducer" evidence="11">
    <location>
        <begin position="452"/>
        <end position="674"/>
    </location>
</feature>
<dbReference type="PRINTS" id="PR00260">
    <property type="entry name" value="CHEMTRNSDUCR"/>
</dbReference>
<dbReference type="InterPro" id="IPR004090">
    <property type="entry name" value="Chemotax_Me-accpt_rcpt"/>
</dbReference>
<reference evidence="13 14" key="1">
    <citation type="submission" date="2011-09" db="EMBL/GenBank/DDBJ databases">
        <title>The draft genome of Treponema saccharophilum DSM 2985.</title>
        <authorList>
            <consortium name="US DOE Joint Genome Institute (JGI-PGF)"/>
            <person name="Lucas S."/>
            <person name="Copeland A."/>
            <person name="Lapidus A."/>
            <person name="Glavina del Rio T."/>
            <person name="Dalin E."/>
            <person name="Tice H."/>
            <person name="Bruce D."/>
            <person name="Goodwin L."/>
            <person name="Pitluck S."/>
            <person name="Peters L."/>
            <person name="Kyrpides N."/>
            <person name="Mavromatis K."/>
            <person name="Ivanova N."/>
            <person name="Markowitz V."/>
            <person name="Cheng J.-F."/>
            <person name="Hugenholtz P."/>
            <person name="Woyke T."/>
            <person name="Wu D."/>
            <person name="Gronow S."/>
            <person name="Wellnitz S."/>
            <person name="Brambilla E."/>
            <person name="Klenk H.-P."/>
            <person name="Eisen J.A."/>
        </authorList>
    </citation>
    <scope>NUCLEOTIDE SEQUENCE [LARGE SCALE GENOMIC DNA]</scope>
    <source>
        <strain evidence="13 14">DSM 2985</strain>
    </source>
</reference>
<dbReference type="Gene3D" id="1.10.287.950">
    <property type="entry name" value="Methyl-accepting chemotaxis protein"/>
    <property type="match status" value="1"/>
</dbReference>
<name>H7EIZ7_9SPIR</name>
<comment type="caution">
    <text evidence="13">The sequence shown here is derived from an EMBL/GenBank/DDBJ whole genome shotgun (WGS) entry which is preliminary data.</text>
</comment>
<dbReference type="Gene3D" id="6.10.340.10">
    <property type="match status" value="1"/>
</dbReference>
<proteinExistence type="inferred from homology"/>
<dbReference type="InterPro" id="IPR033479">
    <property type="entry name" value="dCache_1"/>
</dbReference>
<dbReference type="GO" id="GO:0004888">
    <property type="term" value="F:transmembrane signaling receptor activity"/>
    <property type="evidence" value="ECO:0007669"/>
    <property type="project" value="InterPro"/>
</dbReference>
<comment type="similarity">
    <text evidence="8">Belongs to the methyl-accepting chemotaxis (MCP) protein family.</text>
</comment>
<keyword evidence="6 10" id="KW-0472">Membrane</keyword>
<feature type="domain" description="HAMP" evidence="12">
    <location>
        <begin position="351"/>
        <end position="405"/>
    </location>
</feature>
<dbReference type="CDD" id="cd12912">
    <property type="entry name" value="PDC2_MCP_like"/>
    <property type="match status" value="1"/>
</dbReference>
<evidence type="ECO:0000256" key="9">
    <source>
        <dbReference type="PROSITE-ProRule" id="PRU00284"/>
    </source>
</evidence>
<evidence type="ECO:0000256" key="1">
    <source>
        <dbReference type="ARBA" id="ARBA00004651"/>
    </source>
</evidence>
<feature type="transmembrane region" description="Helical" evidence="10">
    <location>
        <begin position="326"/>
        <end position="350"/>
    </location>
</feature>
<dbReference type="AlphaFoldDB" id="H7EIZ7"/>
<dbReference type="CDD" id="cd06225">
    <property type="entry name" value="HAMP"/>
    <property type="match status" value="1"/>
</dbReference>
<keyword evidence="3" id="KW-0145">Chemotaxis</keyword>
<evidence type="ECO:0000313" key="14">
    <source>
        <dbReference type="Proteomes" id="UP000003571"/>
    </source>
</evidence>
<dbReference type="Pfam" id="PF00015">
    <property type="entry name" value="MCPsignal"/>
    <property type="match status" value="1"/>
</dbReference>
<dbReference type="GO" id="GO:0006935">
    <property type="term" value="P:chemotaxis"/>
    <property type="evidence" value="ECO:0007669"/>
    <property type="project" value="UniProtKB-KW"/>
</dbReference>
<keyword evidence="5 10" id="KW-1133">Transmembrane helix</keyword>
<dbReference type="PATRIC" id="fig|907348.3.peg.809"/>
<protein>
    <submittedName>
        <fullName evidence="13">Methyl-accepting chemotaxis sensory transducer with Cache sensor</fullName>
    </submittedName>
</protein>
<evidence type="ECO:0000256" key="5">
    <source>
        <dbReference type="ARBA" id="ARBA00022989"/>
    </source>
</evidence>
<gene>
    <name evidence="13" type="ORF">TresaDRAFT_2096</name>
</gene>
<sequence length="738" mass="80974">MGSKTSLKIRHILRGTVTRQLSWNIGLISVILLGAAQFFVHKELDKGFQKVNENYIHSVAMQYAASTEKILASEFATCTSLKVSFELFDELPHEDRRAYYDDLLKKTLIANPNLVDAYTCWEPDALDGLDRQYANAPHHDASGRFIPYWTNDNGNISVTELTDYDGSFWYENPKKSLKGILIDPNPYEVGGKMIYVCGVAFPIHDKRGDAVGTVGIDMSLQKIMDILSGAKVYETGYLTLISANGTIASDKDESATGKISDDFKDAKKSELFKTSRASMKPFSVTEKKGGAMMMTYYVPLKVEGADEIWFLGVNAPIKEIQADQRFLTNAIAIIFSILAAVVVGFIIVVVKSITKQLNKGVEAMRNIAQGDGDLTVRLEAKSGNEIGQMFNYFNKTMEKIQTSISHVKSSSETMTQIGETLANNMNDTAAAANEITANIDSVNRQVQQQGENVRESSSSVEEINKTVDALIEDIHLQSSSVIESSSAIEEMVANIRSVTNILLKNNESIERLGKAADEGNRVIVKSVEATNGVLEQSKTLLEASKVIQNIASQTNLLAMNAAIEAAHAGEAGKGFSVVSDEIRKLAEDSNKQGKAITSNLKLVMNSIKTVAEETSQVQSKFNEIYTLTQDVSRQELTIKSAMEEQSEGGGQVLEAMKQINEITENVRSGGDGMRRATDIVNEKMSNLNRLTDEITSSMQEMALGIESINESMNSCNDLTHQNAASIDDLGKEVNKFKV</sequence>
<evidence type="ECO:0000256" key="4">
    <source>
        <dbReference type="ARBA" id="ARBA00022692"/>
    </source>
</evidence>
<accession>H7EIZ7</accession>
<dbReference type="Proteomes" id="UP000003571">
    <property type="component" value="Unassembled WGS sequence"/>
</dbReference>
<evidence type="ECO:0000256" key="3">
    <source>
        <dbReference type="ARBA" id="ARBA00022500"/>
    </source>
</evidence>
<dbReference type="CDD" id="cd12913">
    <property type="entry name" value="PDC1_MCP_like"/>
    <property type="match status" value="1"/>
</dbReference>
<dbReference type="GO" id="GO:0005886">
    <property type="term" value="C:plasma membrane"/>
    <property type="evidence" value="ECO:0007669"/>
    <property type="project" value="UniProtKB-SubCell"/>
</dbReference>
<evidence type="ECO:0000256" key="8">
    <source>
        <dbReference type="ARBA" id="ARBA00029447"/>
    </source>
</evidence>
<dbReference type="EMBL" id="AGRW01000039">
    <property type="protein sequence ID" value="EIC02454.1"/>
    <property type="molecule type" value="Genomic_DNA"/>
</dbReference>
<keyword evidence="14" id="KW-1185">Reference proteome</keyword>
<evidence type="ECO:0000256" key="10">
    <source>
        <dbReference type="SAM" id="Phobius"/>
    </source>
</evidence>
<dbReference type="PROSITE" id="PS50885">
    <property type="entry name" value="HAMP"/>
    <property type="match status" value="1"/>
</dbReference>
<dbReference type="Pfam" id="PF00672">
    <property type="entry name" value="HAMP"/>
    <property type="match status" value="1"/>
</dbReference>
<dbReference type="SMART" id="SM00283">
    <property type="entry name" value="MA"/>
    <property type="match status" value="1"/>
</dbReference>
<keyword evidence="2" id="KW-1003">Cell membrane</keyword>
<dbReference type="eggNOG" id="COG0840">
    <property type="taxonomic scope" value="Bacteria"/>
</dbReference>
<dbReference type="PANTHER" id="PTHR32089">
    <property type="entry name" value="METHYL-ACCEPTING CHEMOTAXIS PROTEIN MCPB"/>
    <property type="match status" value="1"/>
</dbReference>
<dbReference type="RefSeq" id="WP_002703129.1">
    <property type="nucleotide sequence ID" value="NZ_AGRW01000039.1"/>
</dbReference>
<feature type="transmembrane region" description="Helical" evidence="10">
    <location>
        <begin position="21"/>
        <end position="40"/>
    </location>
</feature>
<evidence type="ECO:0000256" key="2">
    <source>
        <dbReference type="ARBA" id="ARBA00022475"/>
    </source>
</evidence>
<keyword evidence="4 10" id="KW-0812">Transmembrane</keyword>
<evidence type="ECO:0000259" key="11">
    <source>
        <dbReference type="PROSITE" id="PS50111"/>
    </source>
</evidence>
<evidence type="ECO:0000256" key="6">
    <source>
        <dbReference type="ARBA" id="ARBA00023136"/>
    </source>
</evidence>
<dbReference type="Pfam" id="PF02743">
    <property type="entry name" value="dCache_1"/>
    <property type="match status" value="1"/>
</dbReference>
<dbReference type="Gene3D" id="3.30.450.20">
    <property type="entry name" value="PAS domain"/>
    <property type="match status" value="2"/>
</dbReference>
<dbReference type="SUPFAM" id="SSF58104">
    <property type="entry name" value="Methyl-accepting chemotaxis protein (MCP) signaling domain"/>
    <property type="match status" value="2"/>
</dbReference>
<dbReference type="PANTHER" id="PTHR32089:SF112">
    <property type="entry name" value="LYSOZYME-LIKE PROTEIN-RELATED"/>
    <property type="match status" value="1"/>
</dbReference>
<dbReference type="InterPro" id="IPR003660">
    <property type="entry name" value="HAMP_dom"/>
</dbReference>
<comment type="subcellular location">
    <subcellularLocation>
        <location evidence="1">Cell membrane</location>
        <topology evidence="1">Multi-pass membrane protein</topology>
    </subcellularLocation>
</comment>
<dbReference type="SMART" id="SM00304">
    <property type="entry name" value="HAMP"/>
    <property type="match status" value="1"/>
</dbReference>
<evidence type="ECO:0000259" key="12">
    <source>
        <dbReference type="PROSITE" id="PS50885"/>
    </source>
</evidence>
<dbReference type="GO" id="GO:0007165">
    <property type="term" value="P:signal transduction"/>
    <property type="evidence" value="ECO:0007669"/>
    <property type="project" value="UniProtKB-KW"/>
</dbReference>